<dbReference type="Pfam" id="PF13469">
    <property type="entry name" value="Sulfotransfer_3"/>
    <property type="match status" value="1"/>
</dbReference>
<keyword evidence="3" id="KW-1185">Reference proteome</keyword>
<reference evidence="2" key="1">
    <citation type="submission" date="2022-03" db="EMBL/GenBank/DDBJ databases">
        <title>Identification of a novel bacterium isolated from mangrove sediments.</title>
        <authorList>
            <person name="Pan X."/>
        </authorList>
    </citation>
    <scope>NUCLEOTIDE SEQUENCE</scope>
    <source>
        <strain evidence="2">B2637</strain>
    </source>
</reference>
<dbReference type="Proteomes" id="UP001162802">
    <property type="component" value="Unassembled WGS sequence"/>
</dbReference>
<dbReference type="Gene3D" id="3.40.50.300">
    <property type="entry name" value="P-loop containing nucleotide triphosphate hydrolases"/>
    <property type="match status" value="1"/>
</dbReference>
<feature type="region of interest" description="Disordered" evidence="1">
    <location>
        <begin position="1"/>
        <end position="24"/>
    </location>
</feature>
<evidence type="ECO:0000313" key="3">
    <source>
        <dbReference type="Proteomes" id="UP001162802"/>
    </source>
</evidence>
<evidence type="ECO:0000256" key="1">
    <source>
        <dbReference type="SAM" id="MobiDB-lite"/>
    </source>
</evidence>
<name>A0ABT0ACR9_9SPHN</name>
<proteinExistence type="predicted"/>
<accession>A0ABT0ACR9</accession>
<dbReference type="InterPro" id="IPR027417">
    <property type="entry name" value="P-loop_NTPase"/>
</dbReference>
<sequence length="307" mass="35375">MPSCPRFENSGGQLGPQPEGRSQAQDCETKLPKAIRSIFLKKWPVELVSCEKEPNFIFLLTLPNSGSTAISKVFRSSPKVDALRDNGEGQWLIKGMCEKDRWEKDKAINAQSVRSVWLKTCQAIQEEHPQVEFFIEKSPPNMMRIDLIRELFPNHVMIANNRDPYANVSSIFHRYQKPKEIEAFSADRRKAKMQRIARTWVERSEILRELILEHDIPLLTYEQFCNEPRTLQDILKGIPFTQSIELDFKSSFKVKDYEMQGVVNFNAKQMANLTPKDIADINEILAPHEETLAFFGYELLAAELEVA</sequence>
<gene>
    <name evidence="2" type="ORF">MTR65_09810</name>
</gene>
<dbReference type="EMBL" id="JALHAT010000014">
    <property type="protein sequence ID" value="MCJ1960974.1"/>
    <property type="molecule type" value="Genomic_DNA"/>
</dbReference>
<evidence type="ECO:0000313" key="2">
    <source>
        <dbReference type="EMBL" id="MCJ1960974.1"/>
    </source>
</evidence>
<protein>
    <submittedName>
        <fullName evidence="2">Sulfotransferase</fullName>
    </submittedName>
</protein>
<dbReference type="SUPFAM" id="SSF52540">
    <property type="entry name" value="P-loop containing nucleoside triphosphate hydrolases"/>
    <property type="match status" value="1"/>
</dbReference>
<comment type="caution">
    <text evidence="2">The sequence shown here is derived from an EMBL/GenBank/DDBJ whole genome shotgun (WGS) entry which is preliminary data.</text>
</comment>
<organism evidence="2 3">
    <name type="scientific">Novosphingobium mangrovi</name>
    <name type="common">ex Hu et al. 2023</name>
    <dbReference type="NCBI Taxonomy" id="2930094"/>
    <lineage>
        <taxon>Bacteria</taxon>
        <taxon>Pseudomonadati</taxon>
        <taxon>Pseudomonadota</taxon>
        <taxon>Alphaproteobacteria</taxon>
        <taxon>Sphingomonadales</taxon>
        <taxon>Sphingomonadaceae</taxon>
        <taxon>Novosphingobium</taxon>
    </lineage>
</organism>
<dbReference type="RefSeq" id="WP_243799610.1">
    <property type="nucleotide sequence ID" value="NZ_JALHAT010000014.1"/>
</dbReference>